<dbReference type="InterPro" id="IPR000847">
    <property type="entry name" value="LysR_HTH_N"/>
</dbReference>
<reference evidence="6 7" key="1">
    <citation type="submission" date="2016-10" db="EMBL/GenBank/DDBJ databases">
        <authorList>
            <person name="de Groot N.N."/>
        </authorList>
    </citation>
    <scope>NUCLEOTIDE SEQUENCE [LARGE SCALE GENOMIC DNA]</scope>
    <source>
        <strain evidence="6 7">DSM 2179</strain>
    </source>
</reference>
<evidence type="ECO:0000256" key="1">
    <source>
        <dbReference type="ARBA" id="ARBA00009437"/>
    </source>
</evidence>
<dbReference type="RefSeq" id="WP_091834152.1">
    <property type="nucleotide sequence ID" value="NZ_FNZK01000019.1"/>
</dbReference>
<gene>
    <name evidence="6" type="ORF">SAMN05660742_11937</name>
</gene>
<sequence length="294" mass="32735">MDIQHLTSFIEIANSKSFTKTAEKLGYVQSSVSAHINTLEKELGVKLFYRQTGKGVQLTTEGNRVLPLAEQIVSLASQLIKPGISSPETLSIATIESLSRTRLKDLFHAYPATHPNINLVINYGNCTDNLNQLRQGKVDIAIVLAPKIIDPEFSIQVFSQESLSVLVSPEHPLAKKEELTPADFHQLDIILTEKGCSYHDLFIRYIKKNHITPRKIVEINSISAILELIHTCQGVTFLPEISVLNQITANKLHPLKLIGQKTDMFTQIATRKNKTSANAIKLFLNDCSSHSTLE</sequence>
<dbReference type="SUPFAM" id="SSF46785">
    <property type="entry name" value="Winged helix' DNA-binding domain"/>
    <property type="match status" value="1"/>
</dbReference>
<protein>
    <submittedName>
        <fullName evidence="6">DNA-binding transcriptional regulator, LysR family</fullName>
    </submittedName>
</protein>
<dbReference type="EMBL" id="FNZK01000019">
    <property type="protein sequence ID" value="SEJ84179.1"/>
    <property type="molecule type" value="Genomic_DNA"/>
</dbReference>
<dbReference type="InterPro" id="IPR036388">
    <property type="entry name" value="WH-like_DNA-bd_sf"/>
</dbReference>
<dbReference type="SUPFAM" id="SSF53850">
    <property type="entry name" value="Periplasmic binding protein-like II"/>
    <property type="match status" value="1"/>
</dbReference>
<dbReference type="Gene3D" id="3.40.190.290">
    <property type="match status" value="1"/>
</dbReference>
<proteinExistence type="inferred from homology"/>
<dbReference type="Gene3D" id="1.10.10.10">
    <property type="entry name" value="Winged helix-like DNA-binding domain superfamily/Winged helix DNA-binding domain"/>
    <property type="match status" value="1"/>
</dbReference>
<dbReference type="PROSITE" id="PS50931">
    <property type="entry name" value="HTH_LYSR"/>
    <property type="match status" value="1"/>
</dbReference>
<dbReference type="Proteomes" id="UP000199662">
    <property type="component" value="Unassembled WGS sequence"/>
</dbReference>
<dbReference type="STRING" id="84035.SAMN05660742_11937"/>
<keyword evidence="4" id="KW-0804">Transcription</keyword>
<name>A0A1H7C2Z3_9FIRM</name>
<evidence type="ECO:0000256" key="3">
    <source>
        <dbReference type="ARBA" id="ARBA00023125"/>
    </source>
</evidence>
<dbReference type="CDD" id="cd05466">
    <property type="entry name" value="PBP2_LTTR_substrate"/>
    <property type="match status" value="1"/>
</dbReference>
<dbReference type="PANTHER" id="PTHR30126:SF100">
    <property type="entry name" value="LYSR-FAMILY TRANSCRIPTIONAL REGULATOR"/>
    <property type="match status" value="1"/>
</dbReference>
<evidence type="ECO:0000256" key="4">
    <source>
        <dbReference type="ARBA" id="ARBA00023163"/>
    </source>
</evidence>
<dbReference type="InterPro" id="IPR036390">
    <property type="entry name" value="WH_DNA-bd_sf"/>
</dbReference>
<keyword evidence="3 6" id="KW-0238">DNA-binding</keyword>
<keyword evidence="7" id="KW-1185">Reference proteome</keyword>
<evidence type="ECO:0000259" key="5">
    <source>
        <dbReference type="PROSITE" id="PS50931"/>
    </source>
</evidence>
<organism evidence="6 7">
    <name type="scientific">Propionispira arboris</name>
    <dbReference type="NCBI Taxonomy" id="84035"/>
    <lineage>
        <taxon>Bacteria</taxon>
        <taxon>Bacillati</taxon>
        <taxon>Bacillota</taxon>
        <taxon>Negativicutes</taxon>
        <taxon>Selenomonadales</taxon>
        <taxon>Selenomonadaceae</taxon>
        <taxon>Propionispira</taxon>
    </lineage>
</organism>
<accession>A0A1H7C2Z3</accession>
<dbReference type="Pfam" id="PF00126">
    <property type="entry name" value="HTH_1"/>
    <property type="match status" value="1"/>
</dbReference>
<dbReference type="Pfam" id="PF03466">
    <property type="entry name" value="LysR_substrate"/>
    <property type="match status" value="1"/>
</dbReference>
<dbReference type="InterPro" id="IPR005119">
    <property type="entry name" value="LysR_subst-bd"/>
</dbReference>
<evidence type="ECO:0000313" key="7">
    <source>
        <dbReference type="Proteomes" id="UP000199662"/>
    </source>
</evidence>
<feature type="domain" description="HTH lysR-type" evidence="5">
    <location>
        <begin position="1"/>
        <end position="59"/>
    </location>
</feature>
<comment type="similarity">
    <text evidence="1">Belongs to the LysR transcriptional regulatory family.</text>
</comment>
<dbReference type="AlphaFoldDB" id="A0A1H7C2Z3"/>
<dbReference type="GO" id="GO:0003700">
    <property type="term" value="F:DNA-binding transcription factor activity"/>
    <property type="evidence" value="ECO:0007669"/>
    <property type="project" value="InterPro"/>
</dbReference>
<dbReference type="PANTHER" id="PTHR30126">
    <property type="entry name" value="HTH-TYPE TRANSCRIPTIONAL REGULATOR"/>
    <property type="match status" value="1"/>
</dbReference>
<dbReference type="PRINTS" id="PR00039">
    <property type="entry name" value="HTHLYSR"/>
</dbReference>
<dbReference type="GO" id="GO:0000976">
    <property type="term" value="F:transcription cis-regulatory region binding"/>
    <property type="evidence" value="ECO:0007669"/>
    <property type="project" value="TreeGrafter"/>
</dbReference>
<evidence type="ECO:0000256" key="2">
    <source>
        <dbReference type="ARBA" id="ARBA00023015"/>
    </source>
</evidence>
<keyword evidence="2" id="KW-0805">Transcription regulation</keyword>
<evidence type="ECO:0000313" key="6">
    <source>
        <dbReference type="EMBL" id="SEJ84179.1"/>
    </source>
</evidence>
<dbReference type="FunFam" id="1.10.10.10:FF:000001">
    <property type="entry name" value="LysR family transcriptional regulator"/>
    <property type="match status" value="1"/>
</dbReference>